<accession>A0ACC2LAY3</accession>
<dbReference type="EMBL" id="CM056815">
    <property type="protein sequence ID" value="KAJ8630586.1"/>
    <property type="molecule type" value="Genomic_DNA"/>
</dbReference>
<evidence type="ECO:0000313" key="2">
    <source>
        <dbReference type="Proteomes" id="UP001234297"/>
    </source>
</evidence>
<protein>
    <submittedName>
        <fullName evidence="1">Uncharacterized protein</fullName>
    </submittedName>
</protein>
<sequence length="407" mass="43438">MCMKVASQRESAGFLTHPYGWEAGDEEHEGAATPTTMMMPFAGYSRTREMSAMVSALRRVVAGDGASTMMGTTTTGGECGSGGVGGGSASSPPSSFSSSSWGGGGGSSGSGQKRGREEETGGQLQESVSRFYSGGYGDFQTIQGESSTEVAVAEEGPSILTRSPAAVTTAPRREDSSSTHVGEERRRRYRGVRQRPWGKWAAEIRDPHKAARVWLGTFETAEAAARAYDEAALRFRGNRAKLNFPENVRIRPPLPVSPETQLTAALIPPPATLLPASQMAHPFVQSQPQTQQSSDPWRDYAQYSQLLQSTVDFQRDHPTSLLDQLFLSSSSSSSSSSSPSPSISFASASASYPSPSPFPLFYTENTTTDHQMGYYYRPPGNRGPAGGSDTLPPSWTDSGHFPPSSSS</sequence>
<gene>
    <name evidence="1" type="ORF">MRB53_023909</name>
</gene>
<organism evidence="1 2">
    <name type="scientific">Persea americana</name>
    <name type="common">Avocado</name>
    <dbReference type="NCBI Taxonomy" id="3435"/>
    <lineage>
        <taxon>Eukaryota</taxon>
        <taxon>Viridiplantae</taxon>
        <taxon>Streptophyta</taxon>
        <taxon>Embryophyta</taxon>
        <taxon>Tracheophyta</taxon>
        <taxon>Spermatophyta</taxon>
        <taxon>Magnoliopsida</taxon>
        <taxon>Magnoliidae</taxon>
        <taxon>Laurales</taxon>
        <taxon>Lauraceae</taxon>
        <taxon>Persea</taxon>
    </lineage>
</organism>
<keyword evidence="2" id="KW-1185">Reference proteome</keyword>
<comment type="caution">
    <text evidence="1">The sequence shown here is derived from an EMBL/GenBank/DDBJ whole genome shotgun (WGS) entry which is preliminary data.</text>
</comment>
<dbReference type="Proteomes" id="UP001234297">
    <property type="component" value="Chromosome 7"/>
</dbReference>
<reference evidence="1 2" key="1">
    <citation type="journal article" date="2022" name="Hortic Res">
        <title>A haplotype resolved chromosomal level avocado genome allows analysis of novel avocado genes.</title>
        <authorList>
            <person name="Nath O."/>
            <person name="Fletcher S.J."/>
            <person name="Hayward A."/>
            <person name="Shaw L.M."/>
            <person name="Masouleh A.K."/>
            <person name="Furtado A."/>
            <person name="Henry R.J."/>
            <person name="Mitter N."/>
        </authorList>
    </citation>
    <scope>NUCLEOTIDE SEQUENCE [LARGE SCALE GENOMIC DNA]</scope>
    <source>
        <strain evidence="2">cv. Hass</strain>
    </source>
</reference>
<evidence type="ECO:0000313" key="1">
    <source>
        <dbReference type="EMBL" id="KAJ8630586.1"/>
    </source>
</evidence>
<proteinExistence type="predicted"/>
<name>A0ACC2LAY3_PERAE</name>